<dbReference type="CDD" id="cd19481">
    <property type="entry name" value="RecA-like_protease"/>
    <property type="match status" value="1"/>
</dbReference>
<dbReference type="PANTHER" id="PTHR23077:SF132">
    <property type="entry name" value="ATP-DEPENDENT ZN PROTEASE"/>
    <property type="match status" value="1"/>
</dbReference>
<accession>A0A6A5TRW9</accession>
<feature type="domain" description="AAA+ ATPase" evidence="2">
    <location>
        <begin position="271"/>
        <end position="400"/>
    </location>
</feature>
<keyword evidence="3" id="KW-0378">Hydrolase</keyword>
<evidence type="ECO:0000259" key="2">
    <source>
        <dbReference type="SMART" id="SM00382"/>
    </source>
</evidence>
<proteinExistence type="predicted"/>
<dbReference type="GO" id="GO:0005634">
    <property type="term" value="C:nucleus"/>
    <property type="evidence" value="ECO:0007669"/>
    <property type="project" value="TreeGrafter"/>
</dbReference>
<name>A0A6A5TRW9_9PLEO</name>
<dbReference type="InterPro" id="IPR027417">
    <property type="entry name" value="P-loop_NTPase"/>
</dbReference>
<sequence>MSSSPTTATPTPTQIPLITSTLQNNNAVFADFRSHTNGSRIETKSAVLNIIRKAYPEYHVTEVAQQSCSLFEFAKAGKAVCTFDAGDYGKGDESKTGDAGKDGMGMGIGLGREADVARTWVAVGSGVEKKMHPGTLVDEYRFARFHYIWQAKQFLLYHIAFQDPFQSPSRVFYILYPRSAPASPFSAPSPGHCSTTDALILACGKWTSLLHEEIWVFDNGHWEKSRSLWESIEGASWDDVILDPEMKKGLIEDVQGFFDSKEVYGKYAVPWKRGIILHGVPGNGKTVSIKALINALSARPDQISSLYIKSLETKGNTAQYSIRQIFSHARRSAPCLLIFEDLDSLVGDSIRSYFLNEVDGLESNDGILMIGSTNHLDRLDPAIAKRPSRFDRKYCFKLPGGRERALYAEYWRRKLVGREEGVVFPEELCGVVAGLTEGFSFAYLKELFVGALLCLVRGFKGDDFEIVDVEEAASAPSDDGDGEGKDADTLPAGHDAVEGKEDDEVCTCASKCSTCGKPVPSPPMVTTPPITDENPSKLSPDPTTHKPKSIPVVDIPDHLADNLLLKVIKHQIRVLHAEMDNTKTEEWPSGKRDVGIAAAESRAQRRMMRRGGV</sequence>
<feature type="region of interest" description="Disordered" evidence="1">
    <location>
        <begin position="472"/>
        <end position="496"/>
    </location>
</feature>
<reference evidence="3" key="1">
    <citation type="journal article" date="2020" name="Stud. Mycol.">
        <title>101 Dothideomycetes genomes: a test case for predicting lifestyles and emergence of pathogens.</title>
        <authorList>
            <person name="Haridas S."/>
            <person name="Albert R."/>
            <person name="Binder M."/>
            <person name="Bloem J."/>
            <person name="Labutti K."/>
            <person name="Salamov A."/>
            <person name="Andreopoulos B."/>
            <person name="Baker S."/>
            <person name="Barry K."/>
            <person name="Bills G."/>
            <person name="Bluhm B."/>
            <person name="Cannon C."/>
            <person name="Castanera R."/>
            <person name="Culley D."/>
            <person name="Daum C."/>
            <person name="Ezra D."/>
            <person name="Gonzalez J."/>
            <person name="Henrissat B."/>
            <person name="Kuo A."/>
            <person name="Liang C."/>
            <person name="Lipzen A."/>
            <person name="Lutzoni F."/>
            <person name="Magnuson J."/>
            <person name="Mondo S."/>
            <person name="Nolan M."/>
            <person name="Ohm R."/>
            <person name="Pangilinan J."/>
            <person name="Park H.-J."/>
            <person name="Ramirez L."/>
            <person name="Alfaro M."/>
            <person name="Sun H."/>
            <person name="Tritt A."/>
            <person name="Yoshinaga Y."/>
            <person name="Zwiers L.-H."/>
            <person name="Turgeon B."/>
            <person name="Goodwin S."/>
            <person name="Spatafora J."/>
            <person name="Crous P."/>
            <person name="Grigoriev I."/>
        </authorList>
    </citation>
    <scope>NUCLEOTIDE SEQUENCE</scope>
    <source>
        <strain evidence="3">CBS 675.92</strain>
    </source>
</reference>
<dbReference type="InterPro" id="IPR003959">
    <property type="entry name" value="ATPase_AAA_core"/>
</dbReference>
<dbReference type="InterPro" id="IPR003593">
    <property type="entry name" value="AAA+_ATPase"/>
</dbReference>
<dbReference type="Proteomes" id="UP000800035">
    <property type="component" value="Unassembled WGS sequence"/>
</dbReference>
<evidence type="ECO:0000256" key="1">
    <source>
        <dbReference type="SAM" id="MobiDB-lite"/>
    </source>
</evidence>
<dbReference type="GO" id="GO:0003723">
    <property type="term" value="F:RNA binding"/>
    <property type="evidence" value="ECO:0007669"/>
    <property type="project" value="TreeGrafter"/>
</dbReference>
<dbReference type="GO" id="GO:1990275">
    <property type="term" value="F:preribosome binding"/>
    <property type="evidence" value="ECO:0007669"/>
    <property type="project" value="TreeGrafter"/>
</dbReference>
<dbReference type="InterPro" id="IPR050168">
    <property type="entry name" value="AAA_ATPase_domain"/>
</dbReference>
<dbReference type="AlphaFoldDB" id="A0A6A5TRW9"/>
<dbReference type="Pfam" id="PF00004">
    <property type="entry name" value="AAA"/>
    <property type="match status" value="1"/>
</dbReference>
<dbReference type="GO" id="GO:0005524">
    <property type="term" value="F:ATP binding"/>
    <property type="evidence" value="ECO:0007669"/>
    <property type="project" value="InterPro"/>
</dbReference>
<dbReference type="SMART" id="SM00382">
    <property type="entry name" value="AAA"/>
    <property type="match status" value="1"/>
</dbReference>
<dbReference type="GO" id="GO:0042254">
    <property type="term" value="P:ribosome biogenesis"/>
    <property type="evidence" value="ECO:0007669"/>
    <property type="project" value="TreeGrafter"/>
</dbReference>
<feature type="region of interest" description="Disordered" evidence="1">
    <location>
        <begin position="523"/>
        <end position="550"/>
    </location>
</feature>
<gene>
    <name evidence="3" type="ORF">CC80DRAFT_549591</name>
</gene>
<dbReference type="GO" id="GO:0016887">
    <property type="term" value="F:ATP hydrolysis activity"/>
    <property type="evidence" value="ECO:0007669"/>
    <property type="project" value="InterPro"/>
</dbReference>
<organism evidence="3 4">
    <name type="scientific">Byssothecium circinans</name>
    <dbReference type="NCBI Taxonomy" id="147558"/>
    <lineage>
        <taxon>Eukaryota</taxon>
        <taxon>Fungi</taxon>
        <taxon>Dikarya</taxon>
        <taxon>Ascomycota</taxon>
        <taxon>Pezizomycotina</taxon>
        <taxon>Dothideomycetes</taxon>
        <taxon>Pleosporomycetidae</taxon>
        <taxon>Pleosporales</taxon>
        <taxon>Massarineae</taxon>
        <taxon>Massarinaceae</taxon>
        <taxon>Byssothecium</taxon>
    </lineage>
</organism>
<dbReference type="OrthoDB" id="2115716at2759"/>
<evidence type="ECO:0000313" key="4">
    <source>
        <dbReference type="Proteomes" id="UP000800035"/>
    </source>
</evidence>
<protein>
    <submittedName>
        <fullName evidence="3">P-loop containing nucleoside triphosphate hydrolase protein</fullName>
    </submittedName>
</protein>
<keyword evidence="4" id="KW-1185">Reference proteome</keyword>
<dbReference type="Gene3D" id="3.40.50.300">
    <property type="entry name" value="P-loop containing nucleotide triphosphate hydrolases"/>
    <property type="match status" value="1"/>
</dbReference>
<dbReference type="EMBL" id="ML976995">
    <property type="protein sequence ID" value="KAF1955391.1"/>
    <property type="molecule type" value="Genomic_DNA"/>
</dbReference>
<dbReference type="PANTHER" id="PTHR23077">
    <property type="entry name" value="AAA-FAMILY ATPASE"/>
    <property type="match status" value="1"/>
</dbReference>
<dbReference type="SUPFAM" id="SSF52540">
    <property type="entry name" value="P-loop containing nucleoside triphosphate hydrolases"/>
    <property type="match status" value="1"/>
</dbReference>
<evidence type="ECO:0000313" key="3">
    <source>
        <dbReference type="EMBL" id="KAF1955391.1"/>
    </source>
</evidence>